<accession>M3JEU7</accession>
<feature type="region of interest" description="Disordered" evidence="3">
    <location>
        <begin position="70"/>
        <end position="106"/>
    </location>
</feature>
<gene>
    <name evidence="5" type="ORF">G210_1281</name>
</gene>
<evidence type="ECO:0000256" key="3">
    <source>
        <dbReference type="SAM" id="MobiDB-lite"/>
    </source>
</evidence>
<dbReference type="Gene3D" id="1.10.10.1420">
    <property type="entry name" value="DNA replication factor Cdt1, C-terminal WH domain"/>
    <property type="match status" value="1"/>
</dbReference>
<dbReference type="STRING" id="1245528.M3JEU7"/>
<protein>
    <recommendedName>
        <fullName evidence="4">DNA replication factor Cdt1 C-terminal domain-containing protein</fullName>
    </recommendedName>
</protein>
<dbReference type="HOGENOM" id="CLU_077448_0_0_1"/>
<dbReference type="Proteomes" id="UP000011777">
    <property type="component" value="Unassembled WGS sequence"/>
</dbReference>
<organism evidence="5 6">
    <name type="scientific">Candida maltosa (strain Xu316)</name>
    <name type="common">Yeast</name>
    <dbReference type="NCBI Taxonomy" id="1245528"/>
    <lineage>
        <taxon>Eukaryota</taxon>
        <taxon>Fungi</taxon>
        <taxon>Dikarya</taxon>
        <taxon>Ascomycota</taxon>
        <taxon>Saccharomycotina</taxon>
        <taxon>Pichiomycetes</taxon>
        <taxon>Debaryomycetaceae</taxon>
        <taxon>Candida/Lodderomyces clade</taxon>
        <taxon>Candida</taxon>
    </lineage>
</organism>
<dbReference type="OMA" id="ERHINDE"/>
<reference evidence="5 6" key="1">
    <citation type="submission" date="2013-02" db="EMBL/GenBank/DDBJ databases">
        <title>Genome sequence of Candida maltosa Xu316, a potential industrial strain for xylitol and ethanol production.</title>
        <authorList>
            <person name="Yu J."/>
            <person name="Wang Q."/>
            <person name="Geng X."/>
            <person name="Bao W."/>
            <person name="He P."/>
            <person name="Cai J."/>
        </authorList>
    </citation>
    <scope>NUCLEOTIDE SEQUENCE [LARGE SCALE GENOMIC DNA]</scope>
    <source>
        <strain evidence="6">Xu316</strain>
    </source>
</reference>
<dbReference type="InterPro" id="IPR038090">
    <property type="entry name" value="Cdt1_C_WH_dom_sf"/>
</dbReference>
<name>M3JEU7_CANMX</name>
<dbReference type="InterPro" id="IPR032054">
    <property type="entry name" value="Cdt1_C"/>
</dbReference>
<dbReference type="OrthoDB" id="3981148at2759"/>
<evidence type="ECO:0000256" key="1">
    <source>
        <dbReference type="ARBA" id="ARBA00008356"/>
    </source>
</evidence>
<evidence type="ECO:0000256" key="2">
    <source>
        <dbReference type="ARBA" id="ARBA00023306"/>
    </source>
</evidence>
<feature type="domain" description="DNA replication factor Cdt1 C-terminal" evidence="4">
    <location>
        <begin position="133"/>
        <end position="221"/>
    </location>
</feature>
<dbReference type="eggNOG" id="ENOG502QRI1">
    <property type="taxonomic scope" value="Eukaryota"/>
</dbReference>
<comment type="caution">
    <text evidence="5">The sequence shown here is derived from an EMBL/GenBank/DDBJ whole genome shotgun (WGS) entry which is preliminary data.</text>
</comment>
<proteinExistence type="inferred from homology"/>
<sequence>MQASSYIKSRIGMNDLNSILGIDSSMYTLFRLDDDVIIKFPVGVQLLLRKQQFIKSLNTWIESHPDCKEVPKKSSIVSSSSSSSPSPKKIIKPRSASSSPTKKKFHDLRNEASRFKFTERIEADESVKCQGLSLLERIRLKERLKKEQEGGEDSKERKYESYLVAKVPMIYDAIYQVYYSQPDTCKSFSTKKLIQIIQDSSSYPVIAEEIHDGMKLIESKLSQIRMIEKDGVQVIRVSSLNRDQDLQILNG</sequence>
<feature type="compositionally biased region" description="Low complexity" evidence="3">
    <location>
        <begin position="73"/>
        <end position="100"/>
    </location>
</feature>
<evidence type="ECO:0000313" key="6">
    <source>
        <dbReference type="Proteomes" id="UP000011777"/>
    </source>
</evidence>
<dbReference type="Pfam" id="PF16679">
    <property type="entry name" value="CDT1_C"/>
    <property type="match status" value="1"/>
</dbReference>
<keyword evidence="2" id="KW-0131">Cell cycle</keyword>
<evidence type="ECO:0000259" key="4">
    <source>
        <dbReference type="Pfam" id="PF16679"/>
    </source>
</evidence>
<keyword evidence="6" id="KW-1185">Reference proteome</keyword>
<dbReference type="EMBL" id="AOGT01000134">
    <property type="protein sequence ID" value="EMG50738.1"/>
    <property type="molecule type" value="Genomic_DNA"/>
</dbReference>
<evidence type="ECO:0000313" key="5">
    <source>
        <dbReference type="EMBL" id="EMG50738.1"/>
    </source>
</evidence>
<comment type="similarity">
    <text evidence="1">Belongs to the Cdt1 family.</text>
</comment>
<dbReference type="AlphaFoldDB" id="M3JEU7"/>